<dbReference type="AlphaFoldDB" id="A0ABD3Q537"/>
<dbReference type="EMBL" id="JABMIG020000075">
    <property type="protein sequence ID" value="KAL3795014.1"/>
    <property type="molecule type" value="Genomic_DNA"/>
</dbReference>
<feature type="compositionally biased region" description="Basic and acidic residues" evidence="2">
    <location>
        <begin position="337"/>
        <end position="351"/>
    </location>
</feature>
<sequence>MGSLNEEETQPLSSAPPRRVAEAYKSGGNQTPLKKFQCGFMALAFVIILVLASGRNEASQDAPAKNLRSHSGEASASAVQKQQEVAKNLESDVEKTVPFAAPDSYANAGDYEGTYNDDAEAEEELEMDVEAAMEEVDEAEEKEIEINDSMLVSAVKSVENSIKFYLGKVFGSDEEEEDADDDATSEDSSNDIKLSEEQLNAIAQKISDKLEEEVKTEFRAKADEIAEEKVSEIDQVIVEDRNAGLDAGDIAEDIVEVEKVVEEDLKDEIDEAAKKVRDEIPEKVKKIRNEVVQEITGKKLDDIIASKRAKAAKQKEMLKELKQVKAEAGKESASPKIHNEDDAKEQNHDENKDADESDTKEMAETTGTSVKDNETDSKPAPAPADSSTGADVLSAGKTAAAAELNATKAERDTDNDTEEESTEEAPDKEEDAEETKTADEEAPKADENPAEENPSSVEQVGEEKAKMDDAEDEKPAEDESKNEVAVELARREEEEADANEE</sequence>
<feature type="compositionally biased region" description="Acidic residues" evidence="2">
    <location>
        <begin position="415"/>
        <end position="433"/>
    </location>
</feature>
<feature type="coiled-coil region" evidence="1">
    <location>
        <begin position="122"/>
        <end position="149"/>
    </location>
</feature>
<evidence type="ECO:0000256" key="1">
    <source>
        <dbReference type="SAM" id="Coils"/>
    </source>
</evidence>
<feature type="region of interest" description="Disordered" evidence="2">
    <location>
        <begin position="1"/>
        <end position="27"/>
    </location>
</feature>
<feature type="compositionally biased region" description="Basic and acidic residues" evidence="2">
    <location>
        <begin position="477"/>
        <end position="493"/>
    </location>
</feature>
<comment type="caution">
    <text evidence="3">The sequence shown here is derived from an EMBL/GenBank/DDBJ whole genome shotgun (WGS) entry which is preliminary data.</text>
</comment>
<keyword evidence="4" id="KW-1185">Reference proteome</keyword>
<keyword evidence="1" id="KW-0175">Coiled coil</keyword>
<name>A0ABD3Q537_9STRA</name>
<feature type="compositionally biased region" description="Low complexity" evidence="2">
    <location>
        <begin position="395"/>
        <end position="407"/>
    </location>
</feature>
<feature type="region of interest" description="Disordered" evidence="2">
    <location>
        <begin position="61"/>
        <end position="98"/>
    </location>
</feature>
<gene>
    <name evidence="3" type="ORF">HJC23_006335</name>
</gene>
<feature type="compositionally biased region" description="Basic and acidic residues" evidence="2">
    <location>
        <begin position="434"/>
        <end position="447"/>
    </location>
</feature>
<accession>A0ABD3Q537</accession>
<protein>
    <submittedName>
        <fullName evidence="3">Uncharacterized protein</fullName>
    </submittedName>
</protein>
<feature type="region of interest" description="Disordered" evidence="2">
    <location>
        <begin position="322"/>
        <end position="501"/>
    </location>
</feature>
<dbReference type="Proteomes" id="UP001516023">
    <property type="component" value="Unassembled WGS sequence"/>
</dbReference>
<proteinExistence type="predicted"/>
<feature type="compositionally biased region" description="Acidic residues" evidence="2">
    <location>
        <begin position="172"/>
        <end position="189"/>
    </location>
</feature>
<feature type="region of interest" description="Disordered" evidence="2">
    <location>
        <begin position="172"/>
        <end position="191"/>
    </location>
</feature>
<evidence type="ECO:0000313" key="3">
    <source>
        <dbReference type="EMBL" id="KAL3795014.1"/>
    </source>
</evidence>
<feature type="compositionally biased region" description="Polar residues" evidence="2">
    <location>
        <begin position="72"/>
        <end position="85"/>
    </location>
</feature>
<evidence type="ECO:0000313" key="4">
    <source>
        <dbReference type="Proteomes" id="UP001516023"/>
    </source>
</evidence>
<reference evidence="3 4" key="1">
    <citation type="journal article" date="2020" name="G3 (Bethesda)">
        <title>Improved Reference Genome for Cyclotella cryptica CCMP332, a Model for Cell Wall Morphogenesis, Salinity Adaptation, and Lipid Production in Diatoms (Bacillariophyta).</title>
        <authorList>
            <person name="Roberts W.R."/>
            <person name="Downey K.M."/>
            <person name="Ruck E.C."/>
            <person name="Traller J.C."/>
            <person name="Alverson A.J."/>
        </authorList>
    </citation>
    <scope>NUCLEOTIDE SEQUENCE [LARGE SCALE GENOMIC DNA]</scope>
    <source>
        <strain evidence="3 4">CCMP332</strain>
    </source>
</reference>
<organism evidence="3 4">
    <name type="scientific">Cyclotella cryptica</name>
    <dbReference type="NCBI Taxonomy" id="29204"/>
    <lineage>
        <taxon>Eukaryota</taxon>
        <taxon>Sar</taxon>
        <taxon>Stramenopiles</taxon>
        <taxon>Ochrophyta</taxon>
        <taxon>Bacillariophyta</taxon>
        <taxon>Coscinodiscophyceae</taxon>
        <taxon>Thalassiosirophycidae</taxon>
        <taxon>Stephanodiscales</taxon>
        <taxon>Stephanodiscaceae</taxon>
        <taxon>Cyclotella</taxon>
    </lineage>
</organism>
<evidence type="ECO:0000256" key="2">
    <source>
        <dbReference type="SAM" id="MobiDB-lite"/>
    </source>
</evidence>